<evidence type="ECO:0000256" key="1">
    <source>
        <dbReference type="ARBA" id="ARBA00004651"/>
    </source>
</evidence>
<feature type="transmembrane region" description="Helical" evidence="8">
    <location>
        <begin position="115"/>
        <end position="134"/>
    </location>
</feature>
<feature type="transmembrane region" description="Helical" evidence="8">
    <location>
        <begin position="427"/>
        <end position="449"/>
    </location>
</feature>
<dbReference type="PANTHER" id="PTHR30003:SF0">
    <property type="entry name" value="GLYCOLATE PERMEASE GLCA-RELATED"/>
    <property type="match status" value="1"/>
</dbReference>
<dbReference type="PANTHER" id="PTHR30003">
    <property type="entry name" value="L-LACTATE PERMEASE"/>
    <property type="match status" value="1"/>
</dbReference>
<feature type="transmembrane region" description="Helical" evidence="8">
    <location>
        <begin position="223"/>
        <end position="245"/>
    </location>
</feature>
<proteinExistence type="inferred from homology"/>
<evidence type="ECO:0000313" key="10">
    <source>
        <dbReference type="Proteomes" id="UP000186323"/>
    </source>
</evidence>
<dbReference type="GO" id="GO:0015129">
    <property type="term" value="F:lactate transmembrane transporter activity"/>
    <property type="evidence" value="ECO:0007669"/>
    <property type="project" value="UniProtKB-UniRule"/>
</dbReference>
<gene>
    <name evidence="9" type="ORF">DESPIGER_1682</name>
</gene>
<dbReference type="Pfam" id="PF02652">
    <property type="entry name" value="Lactate_perm"/>
    <property type="match status" value="1"/>
</dbReference>
<dbReference type="GO" id="GO:0005886">
    <property type="term" value="C:plasma membrane"/>
    <property type="evidence" value="ECO:0007669"/>
    <property type="project" value="UniProtKB-SubCell"/>
</dbReference>
<dbReference type="EMBL" id="LT630450">
    <property type="protein sequence ID" value="SFV73518.1"/>
    <property type="molecule type" value="Genomic_DNA"/>
</dbReference>
<feature type="transmembrane region" description="Helical" evidence="8">
    <location>
        <begin position="513"/>
        <end position="534"/>
    </location>
</feature>
<organism evidence="9 10">
    <name type="scientific">Desulfovibrio piger</name>
    <dbReference type="NCBI Taxonomy" id="901"/>
    <lineage>
        <taxon>Bacteria</taxon>
        <taxon>Pseudomonadati</taxon>
        <taxon>Thermodesulfobacteriota</taxon>
        <taxon>Desulfovibrionia</taxon>
        <taxon>Desulfovibrionales</taxon>
        <taxon>Desulfovibrionaceae</taxon>
        <taxon>Desulfovibrio</taxon>
    </lineage>
</organism>
<evidence type="ECO:0000256" key="2">
    <source>
        <dbReference type="ARBA" id="ARBA00010100"/>
    </source>
</evidence>
<keyword evidence="7 8" id="KW-0472">Membrane</keyword>
<evidence type="ECO:0000256" key="5">
    <source>
        <dbReference type="ARBA" id="ARBA00022692"/>
    </source>
</evidence>
<keyword evidence="4 8" id="KW-1003">Cell membrane</keyword>
<dbReference type="NCBIfam" id="TIGR00795">
    <property type="entry name" value="lctP"/>
    <property type="match status" value="1"/>
</dbReference>
<feature type="transmembrane region" description="Helical" evidence="8">
    <location>
        <begin position="398"/>
        <end position="415"/>
    </location>
</feature>
<keyword evidence="6 8" id="KW-1133">Transmembrane helix</keyword>
<evidence type="ECO:0000256" key="8">
    <source>
        <dbReference type="RuleBase" id="RU365092"/>
    </source>
</evidence>
<evidence type="ECO:0000256" key="6">
    <source>
        <dbReference type="ARBA" id="ARBA00022989"/>
    </source>
</evidence>
<name>A0A1K1LJ46_9BACT</name>
<dbReference type="OrthoDB" id="9761056at2"/>
<feature type="transmembrane region" description="Helical" evidence="8">
    <location>
        <begin position="12"/>
        <end position="33"/>
    </location>
</feature>
<accession>A0A1K1LJ46</accession>
<dbReference type="AlphaFoldDB" id="A0A1K1LJ46"/>
<feature type="transmembrane region" description="Helical" evidence="8">
    <location>
        <begin position="40"/>
        <end position="57"/>
    </location>
</feature>
<protein>
    <recommendedName>
        <fullName evidence="8">L-lactate permease</fullName>
    </recommendedName>
</protein>
<keyword evidence="5 8" id="KW-0812">Transmembrane</keyword>
<comment type="function">
    <text evidence="8">Uptake of L-lactate across the membrane. Can also transport D-lactate and glycolate.</text>
</comment>
<evidence type="ECO:0000256" key="3">
    <source>
        <dbReference type="ARBA" id="ARBA00022448"/>
    </source>
</evidence>
<reference evidence="10" key="1">
    <citation type="submission" date="2016-10" db="EMBL/GenBank/DDBJ databases">
        <authorList>
            <person name="Wegmann U."/>
        </authorList>
    </citation>
    <scope>NUCLEOTIDE SEQUENCE [LARGE SCALE GENOMIC DNA]</scope>
</reference>
<evidence type="ECO:0000313" key="9">
    <source>
        <dbReference type="EMBL" id="SFV73518.1"/>
    </source>
</evidence>
<feature type="transmembrane region" description="Helical" evidence="8">
    <location>
        <begin position="197"/>
        <end position="216"/>
    </location>
</feature>
<sequence length="544" mass="57319">MAWTQVYEPLGGIGLSALAASVPLIILFYMLAFRQAKGHIAAVAGLVGALLVAVLVWKMPVGLAVNSVALGACFGLFPIVWIVITAVWVYNMTVESGEFEIIKDSLARLTDDRRLQALFIAFAFSCFIEGTAGFGTPVAIAAAMLVGLGFTPLWGAGIALIANTAPVAFGAIGVPLIVAAQVSGLDQMTVSAIAGRQLPLLSLIVPLWVCVVMCGFKRSMEVLPAIIVAGVAFGGAQFLLANFHGPTLPDIASAIATIVALMLLLKVWQPKSIFRFEGEAPSNLEGQGYPLSVVMRAWAPYLVLAVFVFFWGLGSFKAILNGIPGTVFNISWPGLDGEIMKTAPIVQADTVYGAKFTFNWLSAGGTAILLSGLVSVPFMPKYGYGKAIACFMRTLKQLTFPILTIAMILGLAYLMNYSGMSSTLGLAFTHTGWLFPFFSPLLGWLGVFLTGSDTSSCALFGGMQKDTALAVGMRPELAVASNASGGVTAKMISPQSLSVATAATNNAGQEGKLFRFTIGHSIGMTLVLCVLAYLQAGPLSWMLP</sequence>
<evidence type="ECO:0000256" key="7">
    <source>
        <dbReference type="ARBA" id="ARBA00023136"/>
    </source>
</evidence>
<comment type="subcellular location">
    <subcellularLocation>
        <location evidence="1 8">Cell membrane</location>
        <topology evidence="1 8">Multi-pass membrane protein</topology>
    </subcellularLocation>
</comment>
<feature type="transmembrane region" description="Helical" evidence="8">
    <location>
        <begin position="251"/>
        <end position="268"/>
    </location>
</feature>
<dbReference type="RefSeq" id="WP_072335380.1">
    <property type="nucleotide sequence ID" value="NZ_CALJDE010000065.1"/>
</dbReference>
<dbReference type="GO" id="GO:0015295">
    <property type="term" value="F:solute:proton symporter activity"/>
    <property type="evidence" value="ECO:0007669"/>
    <property type="project" value="TreeGrafter"/>
</dbReference>
<feature type="transmembrane region" description="Helical" evidence="8">
    <location>
        <begin position="69"/>
        <end position="94"/>
    </location>
</feature>
<comment type="similarity">
    <text evidence="2 8">Belongs to the lactate permease family.</text>
</comment>
<feature type="transmembrane region" description="Helical" evidence="8">
    <location>
        <begin position="140"/>
        <end position="160"/>
    </location>
</feature>
<evidence type="ECO:0000256" key="4">
    <source>
        <dbReference type="ARBA" id="ARBA00022475"/>
    </source>
</evidence>
<feature type="transmembrane region" description="Helical" evidence="8">
    <location>
        <begin position="167"/>
        <end position="185"/>
    </location>
</feature>
<keyword evidence="10" id="KW-1185">Reference proteome</keyword>
<feature type="transmembrane region" description="Helical" evidence="8">
    <location>
        <begin position="358"/>
        <end position="378"/>
    </location>
</feature>
<dbReference type="InterPro" id="IPR003804">
    <property type="entry name" value="Lactate_perm"/>
</dbReference>
<dbReference type="KEGG" id="dpg:DESPIGER_1682"/>
<keyword evidence="3 8" id="KW-0813">Transport</keyword>
<dbReference type="Proteomes" id="UP000186323">
    <property type="component" value="Chromosome I"/>
</dbReference>